<protein>
    <recommendedName>
        <fullName evidence="3">Gag-pol polyprotein</fullName>
    </recommendedName>
</protein>
<proteinExistence type="predicted"/>
<evidence type="ECO:0000313" key="2">
    <source>
        <dbReference type="Proteomes" id="UP001234989"/>
    </source>
</evidence>
<gene>
    <name evidence="1" type="ORF">MTR67_017383</name>
</gene>
<dbReference type="Proteomes" id="UP001234989">
    <property type="component" value="Chromosome 4"/>
</dbReference>
<organism evidence="1 2">
    <name type="scientific">Solanum verrucosum</name>
    <dbReference type="NCBI Taxonomy" id="315347"/>
    <lineage>
        <taxon>Eukaryota</taxon>
        <taxon>Viridiplantae</taxon>
        <taxon>Streptophyta</taxon>
        <taxon>Embryophyta</taxon>
        <taxon>Tracheophyta</taxon>
        <taxon>Spermatophyta</taxon>
        <taxon>Magnoliopsida</taxon>
        <taxon>eudicotyledons</taxon>
        <taxon>Gunneridae</taxon>
        <taxon>Pentapetalae</taxon>
        <taxon>asterids</taxon>
        <taxon>lamiids</taxon>
        <taxon>Solanales</taxon>
        <taxon>Solanaceae</taxon>
        <taxon>Solanoideae</taxon>
        <taxon>Solaneae</taxon>
        <taxon>Solanum</taxon>
    </lineage>
</organism>
<name>A0AAF0QIX9_SOLVR</name>
<reference evidence="1" key="1">
    <citation type="submission" date="2023-08" db="EMBL/GenBank/DDBJ databases">
        <title>A de novo genome assembly of Solanum verrucosum Schlechtendal, a Mexican diploid species geographically isolated from the other diploid A-genome species in potato relatives.</title>
        <authorList>
            <person name="Hosaka K."/>
        </authorList>
    </citation>
    <scope>NUCLEOTIDE SEQUENCE</scope>
    <source>
        <tissue evidence="1">Young leaves</tissue>
    </source>
</reference>
<evidence type="ECO:0000313" key="1">
    <source>
        <dbReference type="EMBL" id="WMV23998.1"/>
    </source>
</evidence>
<dbReference type="AlphaFoldDB" id="A0AAF0QIX9"/>
<accession>A0AAF0QIX9</accession>
<dbReference type="EMBL" id="CP133615">
    <property type="protein sequence ID" value="WMV23998.1"/>
    <property type="molecule type" value="Genomic_DNA"/>
</dbReference>
<sequence>MMAQENREVVSPMKPNVGAIATRVKGFARMNPPEFLKSKVQEDPQEFIDEVYKIIGNYGKSGRLMRVILIGRNLRLFFLICFVTPWIQGDETYGRGPLSVDGPTVRRWGLVVGIQDLGVSDPTHDRPV</sequence>
<evidence type="ECO:0008006" key="3">
    <source>
        <dbReference type="Google" id="ProtNLM"/>
    </source>
</evidence>
<keyword evidence="2" id="KW-1185">Reference proteome</keyword>